<name>E0DHX4_9CORY</name>
<reference evidence="1" key="1">
    <citation type="submission" date="2010-08" db="EMBL/GenBank/DDBJ databases">
        <authorList>
            <person name="Harkins D.M."/>
            <person name="Madupu R."/>
            <person name="Durkin A.S."/>
            <person name="Torralba M."/>
            <person name="Methe B."/>
            <person name="Sutton G.G."/>
            <person name="Nelson K.E."/>
        </authorList>
    </citation>
    <scope>NUCLEOTIDE SEQUENCE [LARGE SCALE GENOMIC DNA]</scope>
    <source>
        <strain evidence="1">ATCC 14266</strain>
    </source>
</reference>
<dbReference type="Proteomes" id="UP000004218">
    <property type="component" value="Unassembled WGS sequence"/>
</dbReference>
<proteinExistence type="predicted"/>
<dbReference type="EMBL" id="ACSH02000008">
    <property type="protein sequence ID" value="EFM48050.1"/>
    <property type="molecule type" value="Genomic_DNA"/>
</dbReference>
<keyword evidence="2" id="KW-1185">Reference proteome</keyword>
<protein>
    <submittedName>
        <fullName evidence="1">Uncharacterized protein</fullName>
    </submittedName>
</protein>
<gene>
    <name evidence="1" type="ORF">HMPREF0299_5282</name>
</gene>
<dbReference type="AlphaFoldDB" id="E0DHX4"/>
<organism evidence="1 2">
    <name type="scientific">Corynebacterium matruchotii ATCC 14266</name>
    <dbReference type="NCBI Taxonomy" id="553207"/>
    <lineage>
        <taxon>Bacteria</taxon>
        <taxon>Bacillati</taxon>
        <taxon>Actinomycetota</taxon>
        <taxon>Actinomycetes</taxon>
        <taxon>Mycobacteriales</taxon>
        <taxon>Corynebacteriaceae</taxon>
        <taxon>Corynebacterium</taxon>
    </lineage>
</organism>
<evidence type="ECO:0000313" key="1">
    <source>
        <dbReference type="EMBL" id="EFM48050.1"/>
    </source>
</evidence>
<evidence type="ECO:0000313" key="2">
    <source>
        <dbReference type="Proteomes" id="UP000004218"/>
    </source>
</evidence>
<comment type="caution">
    <text evidence="1">The sequence shown here is derived from an EMBL/GenBank/DDBJ whole genome shotgun (WGS) entry which is preliminary data.</text>
</comment>
<accession>E0DHX4</accession>
<sequence>MRMWLLILFWSSALDYHDIEATLAITAVVFAQQFVRRW</sequence>